<feature type="region of interest" description="Disordered" evidence="1">
    <location>
        <begin position="133"/>
        <end position="153"/>
    </location>
</feature>
<feature type="compositionally biased region" description="Acidic residues" evidence="1">
    <location>
        <begin position="137"/>
        <end position="146"/>
    </location>
</feature>
<dbReference type="Proteomes" id="UP000265160">
    <property type="component" value="LG10"/>
</dbReference>
<feature type="region of interest" description="Disordered" evidence="1">
    <location>
        <begin position="15"/>
        <end position="41"/>
    </location>
</feature>
<dbReference type="GO" id="GO:0005643">
    <property type="term" value="C:nuclear pore"/>
    <property type="evidence" value="ECO:0007669"/>
    <property type="project" value="InterPro"/>
</dbReference>
<proteinExistence type="predicted"/>
<evidence type="ECO:0000259" key="2">
    <source>
        <dbReference type="PROSITE" id="PS51434"/>
    </source>
</evidence>
<dbReference type="InterPro" id="IPR036903">
    <property type="entry name" value="Nup98_auto-Pept-S59_dom_sf"/>
</dbReference>
<dbReference type="SUPFAM" id="SSF82215">
    <property type="entry name" value="C-terminal autoproteolytic domain of nucleoporin nup98"/>
    <property type="match status" value="1"/>
</dbReference>
<evidence type="ECO:0000313" key="4">
    <source>
        <dbReference type="Proteomes" id="UP000265160"/>
    </source>
</evidence>
<dbReference type="Gene3D" id="3.30.1610.10">
    <property type="entry name" value="Peptidase S59, nucleoporin"/>
    <property type="match status" value="1"/>
</dbReference>
<organism evidence="3 4">
    <name type="scientific">Maylandia zebra</name>
    <name type="common">zebra mbuna</name>
    <dbReference type="NCBI Taxonomy" id="106582"/>
    <lineage>
        <taxon>Eukaryota</taxon>
        <taxon>Metazoa</taxon>
        <taxon>Chordata</taxon>
        <taxon>Craniata</taxon>
        <taxon>Vertebrata</taxon>
        <taxon>Euteleostomi</taxon>
        <taxon>Actinopterygii</taxon>
        <taxon>Neopterygii</taxon>
        <taxon>Teleostei</taxon>
        <taxon>Neoteleostei</taxon>
        <taxon>Acanthomorphata</taxon>
        <taxon>Ovalentaria</taxon>
        <taxon>Cichlomorphae</taxon>
        <taxon>Cichliformes</taxon>
        <taxon>Cichlidae</taxon>
        <taxon>African cichlids</taxon>
        <taxon>Pseudocrenilabrinae</taxon>
        <taxon>Haplochromini</taxon>
        <taxon>Maylandia</taxon>
        <taxon>Maylandia zebra complex</taxon>
    </lineage>
</organism>
<reference evidence="3" key="2">
    <citation type="submission" date="2025-08" db="UniProtKB">
        <authorList>
            <consortium name="Ensembl"/>
        </authorList>
    </citation>
    <scope>IDENTIFICATION</scope>
</reference>
<feature type="domain" description="Peptidase S59" evidence="2">
    <location>
        <begin position="162"/>
        <end position="213"/>
    </location>
</feature>
<dbReference type="GeneTree" id="ENSGT00550000074799"/>
<dbReference type="Ensembl" id="ENSMZET00005034808.1">
    <property type="protein sequence ID" value="ENSMZEP00005033635.1"/>
    <property type="gene ID" value="ENSMZEG00005025142.1"/>
</dbReference>
<reference evidence="3 4" key="1">
    <citation type="journal article" date="2014" name="Nature">
        <title>The genomic substrate for adaptive radiation in African cichlid fish.</title>
        <authorList>
            <person name="Brawand D."/>
            <person name="Wagner C.E."/>
            <person name="Li Y.I."/>
            <person name="Malinsky M."/>
            <person name="Keller I."/>
            <person name="Fan S."/>
            <person name="Simakov O."/>
            <person name="Ng A.Y."/>
            <person name="Lim Z.W."/>
            <person name="Bezault E."/>
            <person name="Turner-Maier J."/>
            <person name="Johnson J."/>
            <person name="Alcazar R."/>
            <person name="Noh H.J."/>
            <person name="Russell P."/>
            <person name="Aken B."/>
            <person name="Alfoldi J."/>
            <person name="Amemiya C."/>
            <person name="Azzouzi N."/>
            <person name="Baroiller J.F."/>
            <person name="Barloy-Hubler F."/>
            <person name="Berlin A."/>
            <person name="Bloomquist R."/>
            <person name="Carleton K.L."/>
            <person name="Conte M.A."/>
            <person name="D'Cotta H."/>
            <person name="Eshel O."/>
            <person name="Gaffney L."/>
            <person name="Galibert F."/>
            <person name="Gante H.F."/>
            <person name="Gnerre S."/>
            <person name="Greuter L."/>
            <person name="Guyon R."/>
            <person name="Haddad N.S."/>
            <person name="Haerty W."/>
            <person name="Harris R.M."/>
            <person name="Hofmann H.A."/>
            <person name="Hourlier T."/>
            <person name="Hulata G."/>
            <person name="Jaffe D.B."/>
            <person name="Lara M."/>
            <person name="Lee A.P."/>
            <person name="MacCallum I."/>
            <person name="Mwaiko S."/>
            <person name="Nikaido M."/>
            <person name="Nishihara H."/>
            <person name="Ozouf-Costaz C."/>
            <person name="Penman D.J."/>
            <person name="Przybylski D."/>
            <person name="Rakotomanga M."/>
            <person name="Renn S.C.P."/>
            <person name="Ribeiro F.J."/>
            <person name="Ron M."/>
            <person name="Salzburger W."/>
            <person name="Sanchez-Pulido L."/>
            <person name="Santos M.E."/>
            <person name="Searle S."/>
            <person name="Sharpe T."/>
            <person name="Swofford R."/>
            <person name="Tan F.J."/>
            <person name="Williams L."/>
            <person name="Young S."/>
            <person name="Yin S."/>
            <person name="Okada N."/>
            <person name="Kocher T.D."/>
            <person name="Miska E.A."/>
            <person name="Lander E.S."/>
            <person name="Venkatesh B."/>
            <person name="Fernald R.D."/>
            <person name="Meyer A."/>
            <person name="Ponting C.P."/>
            <person name="Streelman J.T."/>
            <person name="Lindblad-Toh K."/>
            <person name="Seehausen O."/>
            <person name="Di Palma F."/>
        </authorList>
    </citation>
    <scope>NUCLEOTIDE SEQUENCE</scope>
</reference>
<accession>A0A3P9DG03</accession>
<protein>
    <submittedName>
        <fullName evidence="3">Nucleoporin 98 and 96 precursor</fullName>
    </submittedName>
</protein>
<dbReference type="AlphaFoldDB" id="A0A3P9DG03"/>
<keyword evidence="4" id="KW-1185">Reference proteome</keyword>
<dbReference type="PROSITE" id="PS51434">
    <property type="entry name" value="NUP_C"/>
    <property type="match status" value="1"/>
</dbReference>
<dbReference type="GO" id="GO:0017056">
    <property type="term" value="F:structural constituent of nuclear pore"/>
    <property type="evidence" value="ECO:0007669"/>
    <property type="project" value="InterPro"/>
</dbReference>
<reference evidence="3" key="3">
    <citation type="submission" date="2025-09" db="UniProtKB">
        <authorList>
            <consortium name="Ensembl"/>
        </authorList>
    </citation>
    <scope>IDENTIFICATION</scope>
</reference>
<evidence type="ECO:0000256" key="1">
    <source>
        <dbReference type="SAM" id="MobiDB-lite"/>
    </source>
</evidence>
<evidence type="ECO:0000313" key="3">
    <source>
        <dbReference type="Ensembl" id="ENSMZEP00005033635.1"/>
    </source>
</evidence>
<sequence length="213" mass="23780">MKSIKKLVLKNLNNSQYSSPLNKESDDLASPSEYPQNGHRSRVSHFDVSFLSPPLAMRADDDPEVTQFYVNPIAKPIPQGRAHASLSSFSSLLLNFYILLPPSGPRRHSTLESRLILSFLFFQLSNDDVSASFGEESLQEEREEEQQLSQQSPHPAGIVLNRVGYYTIPSMDELADMVDENGECTVENFTIGRKGTACARVMSYFSRTLTGLS</sequence>
<name>A0A3P9DG03_9CICH</name>
<dbReference type="InterPro" id="IPR007230">
    <property type="entry name" value="Nup98_auto-Pept-S59_dom"/>
</dbReference>